<evidence type="ECO:0000259" key="4">
    <source>
        <dbReference type="Pfam" id="PF00486"/>
    </source>
</evidence>
<evidence type="ECO:0000313" key="6">
    <source>
        <dbReference type="Proteomes" id="UP001623041"/>
    </source>
</evidence>
<accession>A0ABW8RGB4</accession>
<dbReference type="Proteomes" id="UP001623041">
    <property type="component" value="Unassembled WGS sequence"/>
</dbReference>
<keyword evidence="3" id="KW-0804">Transcription</keyword>
<sequence>MEFIEEALKLDEKQELFWFIQLYNDRMKRRNSEHILLKENDSNRKMVSLREVDSIKEEAIDGKCVVLDLTTSDYYFYGINDAVKLEQKQAEMLGYLIDHQMRTCSKSGIEKAIWLNQGVGKTTVRRYISAIRVKLTQAMGRNDISENILVTANGGYVWRADIVAKVLRKG</sequence>
<dbReference type="EMBL" id="JBJHQH010000009">
    <property type="protein sequence ID" value="MFK9092524.1"/>
    <property type="molecule type" value="Genomic_DNA"/>
</dbReference>
<name>A0ABW8RGB4_9BACI</name>
<evidence type="ECO:0000256" key="1">
    <source>
        <dbReference type="ARBA" id="ARBA00023015"/>
    </source>
</evidence>
<dbReference type="Gene3D" id="1.10.10.10">
    <property type="entry name" value="Winged helix-like DNA-binding domain superfamily/Winged helix DNA-binding domain"/>
    <property type="match status" value="1"/>
</dbReference>
<dbReference type="RefSeq" id="WP_406581102.1">
    <property type="nucleotide sequence ID" value="NZ_JBJHQH010000009.1"/>
</dbReference>
<dbReference type="InterPro" id="IPR016032">
    <property type="entry name" value="Sig_transdc_resp-reg_C-effctor"/>
</dbReference>
<gene>
    <name evidence="5" type="ORF">ACJEBI_13630</name>
</gene>
<organism evidence="5 6">
    <name type="scientific">Bacillus salipaludis</name>
    <dbReference type="NCBI Taxonomy" id="2547811"/>
    <lineage>
        <taxon>Bacteria</taxon>
        <taxon>Bacillati</taxon>
        <taxon>Bacillota</taxon>
        <taxon>Bacilli</taxon>
        <taxon>Bacillales</taxon>
        <taxon>Bacillaceae</taxon>
        <taxon>Bacillus</taxon>
    </lineage>
</organism>
<reference evidence="5 6" key="1">
    <citation type="submission" date="2024-11" db="EMBL/GenBank/DDBJ databases">
        <authorList>
            <person name="Lucas J.A."/>
        </authorList>
    </citation>
    <scope>NUCLEOTIDE SEQUENCE [LARGE SCALE GENOMIC DNA]</scope>
    <source>
        <strain evidence="5 6">Z 5.4</strain>
    </source>
</reference>
<keyword evidence="2" id="KW-0238">DNA-binding</keyword>
<dbReference type="InterPro" id="IPR036388">
    <property type="entry name" value="WH-like_DNA-bd_sf"/>
</dbReference>
<dbReference type="Pfam" id="PF00486">
    <property type="entry name" value="Trans_reg_C"/>
    <property type="match status" value="1"/>
</dbReference>
<comment type="caution">
    <text evidence="5">The sequence shown here is derived from an EMBL/GenBank/DDBJ whole genome shotgun (WGS) entry which is preliminary data.</text>
</comment>
<evidence type="ECO:0000256" key="3">
    <source>
        <dbReference type="ARBA" id="ARBA00023163"/>
    </source>
</evidence>
<evidence type="ECO:0000313" key="5">
    <source>
        <dbReference type="EMBL" id="MFK9092524.1"/>
    </source>
</evidence>
<protein>
    <submittedName>
        <fullName evidence="5">Transcriptional regulator</fullName>
    </submittedName>
</protein>
<evidence type="ECO:0000256" key="2">
    <source>
        <dbReference type="ARBA" id="ARBA00023125"/>
    </source>
</evidence>
<proteinExistence type="predicted"/>
<dbReference type="InterPro" id="IPR001867">
    <property type="entry name" value="OmpR/PhoB-type_DNA-bd"/>
</dbReference>
<dbReference type="SUPFAM" id="SSF46894">
    <property type="entry name" value="C-terminal effector domain of the bipartite response regulators"/>
    <property type="match status" value="1"/>
</dbReference>
<keyword evidence="1" id="KW-0805">Transcription regulation</keyword>
<feature type="domain" description="OmpR/PhoB-type" evidence="4">
    <location>
        <begin position="82"/>
        <end position="157"/>
    </location>
</feature>
<keyword evidence="6" id="KW-1185">Reference proteome</keyword>